<dbReference type="PROSITE" id="PS51257">
    <property type="entry name" value="PROKAR_LIPOPROTEIN"/>
    <property type="match status" value="1"/>
</dbReference>
<name>A0A2N3I009_9BACT</name>
<proteinExistence type="predicted"/>
<evidence type="ECO:0008006" key="4">
    <source>
        <dbReference type="Google" id="ProtNLM"/>
    </source>
</evidence>
<comment type="caution">
    <text evidence="2">The sequence shown here is derived from an EMBL/GenBank/DDBJ whole genome shotgun (WGS) entry which is preliminary data.</text>
</comment>
<keyword evidence="3" id="KW-1185">Reference proteome</keyword>
<dbReference type="InterPro" id="IPR011990">
    <property type="entry name" value="TPR-like_helical_dom_sf"/>
</dbReference>
<dbReference type="Gene3D" id="1.25.40.390">
    <property type="match status" value="1"/>
</dbReference>
<dbReference type="Proteomes" id="UP000233618">
    <property type="component" value="Unassembled WGS sequence"/>
</dbReference>
<dbReference type="RefSeq" id="WP_101310798.1">
    <property type="nucleotide sequence ID" value="NZ_MVDE01000028.1"/>
</dbReference>
<accession>A0A2N3I009</accession>
<dbReference type="Pfam" id="PF12771">
    <property type="entry name" value="SusD-like_2"/>
    <property type="match status" value="1"/>
</dbReference>
<dbReference type="SUPFAM" id="SSF48452">
    <property type="entry name" value="TPR-like"/>
    <property type="match status" value="1"/>
</dbReference>
<sequence length="494" mass="55617">MKMIVRICTCILLAAAAVSCTDFEELNKDPNKPTQTSPQLLLTTACWDVFSEFDNFQYESRMLVATDGESSEQFYNWTRGDFGSFDNLRNIQKLEEESVRVSSDANLALAKFFKAWYFYNLTIKYGDIPFSEALQGETNEIYTAKYDTQEDVFVGILNLLKEADTLLEGNTEIITGDILNDGSLPKWQKLVNAFRLKVLLTLSHKSTIGGESVASRFAGIYSGKALMNDVSESTQINFLDQSGSRYLNFNSSSFGSGLYMDSTFVQKLIDREDPRLFVYCTQTPNALKAGKAVNDFTSYEGGNPTVQYSLVNAKAVAGNISKPNSRYYDDPVCESMMLLGYPEQQFIIAEAILRGWISGDAVAEYNKGIKASFSFFAGQASTKGYSSYLSAEACDQYLLNSFVDLDQAPSVDMKISYVITQKYLQTYFQAGKTPFFEQLRTGYPTFETAPGVTIPNRWMYPQTEYDYNKTNVTEAVTRQFSGKDDIRETPWYLK</sequence>
<evidence type="ECO:0000313" key="2">
    <source>
        <dbReference type="EMBL" id="PKQ63641.1"/>
    </source>
</evidence>
<feature type="signal peptide" evidence="1">
    <location>
        <begin position="1"/>
        <end position="20"/>
    </location>
</feature>
<feature type="chain" id="PRO_5014716630" description="SusD/RagB family nutrient-binding outer membrane lipoprotein" evidence="1">
    <location>
        <begin position="21"/>
        <end position="494"/>
    </location>
</feature>
<evidence type="ECO:0000313" key="3">
    <source>
        <dbReference type="Proteomes" id="UP000233618"/>
    </source>
</evidence>
<gene>
    <name evidence="2" type="ORF">BZG01_15690</name>
</gene>
<dbReference type="AlphaFoldDB" id="A0A2N3I009"/>
<dbReference type="EMBL" id="MVDE01000028">
    <property type="protein sequence ID" value="PKQ63641.1"/>
    <property type="molecule type" value="Genomic_DNA"/>
</dbReference>
<keyword evidence="1" id="KW-0732">Signal</keyword>
<evidence type="ECO:0000256" key="1">
    <source>
        <dbReference type="SAM" id="SignalP"/>
    </source>
</evidence>
<organism evidence="2 3">
    <name type="scientific">Labilibaculum manganireducens</name>
    <dbReference type="NCBI Taxonomy" id="1940525"/>
    <lineage>
        <taxon>Bacteria</taxon>
        <taxon>Pseudomonadati</taxon>
        <taxon>Bacteroidota</taxon>
        <taxon>Bacteroidia</taxon>
        <taxon>Marinilabiliales</taxon>
        <taxon>Marinifilaceae</taxon>
        <taxon>Labilibaculum</taxon>
    </lineage>
</organism>
<dbReference type="InterPro" id="IPR041662">
    <property type="entry name" value="SusD-like_2"/>
</dbReference>
<protein>
    <recommendedName>
        <fullName evidence="4">SusD/RagB family nutrient-binding outer membrane lipoprotein</fullName>
    </recommendedName>
</protein>
<reference evidence="2 3" key="1">
    <citation type="journal article" date="2017" name="Front. Microbiol.">
        <title>Labilibaculum manganireducens gen. nov., sp. nov. and Labilibaculum filiforme sp. nov., Novel Bacteroidetes Isolated from Subsurface Sediments of the Baltic Sea.</title>
        <authorList>
            <person name="Vandieken V."/>
            <person name="Marshall I.P."/>
            <person name="Niemann H."/>
            <person name="Engelen B."/>
            <person name="Cypionka H."/>
        </authorList>
    </citation>
    <scope>NUCLEOTIDE SEQUENCE [LARGE SCALE GENOMIC DNA]</scope>
    <source>
        <strain evidence="2 3">59.10-2M</strain>
    </source>
</reference>